<feature type="signal peptide" evidence="1">
    <location>
        <begin position="1"/>
        <end position="20"/>
    </location>
</feature>
<dbReference type="Proteomes" id="UP000694888">
    <property type="component" value="Unplaced"/>
</dbReference>
<organism evidence="2 3">
    <name type="scientific">Aplysia californica</name>
    <name type="common">California sea hare</name>
    <dbReference type="NCBI Taxonomy" id="6500"/>
    <lineage>
        <taxon>Eukaryota</taxon>
        <taxon>Metazoa</taxon>
        <taxon>Spiralia</taxon>
        <taxon>Lophotrochozoa</taxon>
        <taxon>Mollusca</taxon>
        <taxon>Gastropoda</taxon>
        <taxon>Heterobranchia</taxon>
        <taxon>Euthyneura</taxon>
        <taxon>Tectipleura</taxon>
        <taxon>Aplysiida</taxon>
        <taxon>Aplysioidea</taxon>
        <taxon>Aplysiidae</taxon>
        <taxon>Aplysia</taxon>
    </lineage>
</organism>
<dbReference type="RefSeq" id="XP_012940649.1">
    <property type="nucleotide sequence ID" value="XM_013085195.2"/>
</dbReference>
<sequence>MKVLFLALLGVCALASVARADDWEDWIAAALLAQVISNGQQCAAWGTVCTANRPCCQYLGHGPMGCFNNQCLQAQCGYEGQECGAFIGECCWHLGLQCTGDFLGGRCVKNTLGK</sequence>
<proteinExistence type="predicted"/>
<evidence type="ECO:0000313" key="4">
    <source>
        <dbReference type="RefSeq" id="XP_012940654.1"/>
    </source>
</evidence>
<protein>
    <submittedName>
        <fullName evidence="3 4">Uncharacterized protein LOC106012377</fullName>
    </submittedName>
</protein>
<reference evidence="3 4" key="1">
    <citation type="submission" date="2025-05" db="UniProtKB">
        <authorList>
            <consortium name="RefSeq"/>
        </authorList>
    </citation>
    <scope>IDENTIFICATION</scope>
</reference>
<keyword evidence="2" id="KW-1185">Reference proteome</keyword>
<name>A0ABM1A4F7_APLCA</name>
<keyword evidence="1" id="KW-0732">Signal</keyword>
<evidence type="ECO:0000313" key="3">
    <source>
        <dbReference type="RefSeq" id="XP_012940649.1"/>
    </source>
</evidence>
<evidence type="ECO:0000256" key="1">
    <source>
        <dbReference type="SAM" id="SignalP"/>
    </source>
</evidence>
<dbReference type="RefSeq" id="XP_012940654.1">
    <property type="nucleotide sequence ID" value="XM_013085200.2"/>
</dbReference>
<feature type="chain" id="PRO_5045021903" evidence="1">
    <location>
        <begin position="21"/>
        <end position="114"/>
    </location>
</feature>
<gene>
    <name evidence="3 4" type="primary">LOC106012377</name>
</gene>
<accession>A0ABM1A4F7</accession>
<evidence type="ECO:0000313" key="2">
    <source>
        <dbReference type="Proteomes" id="UP000694888"/>
    </source>
</evidence>
<dbReference type="GeneID" id="106012377"/>